<dbReference type="PROSITE" id="PS00134">
    <property type="entry name" value="TRYPSIN_HIS"/>
    <property type="match status" value="1"/>
</dbReference>
<dbReference type="InterPro" id="IPR001314">
    <property type="entry name" value="Peptidase_S1A"/>
</dbReference>
<dbReference type="InterPro" id="IPR022700">
    <property type="entry name" value="CLIP"/>
</dbReference>
<evidence type="ECO:0000256" key="9">
    <source>
        <dbReference type="ARBA" id="ARBA00024195"/>
    </source>
</evidence>
<accession>A0A067QUF2</accession>
<gene>
    <name evidence="13" type="ORF">L798_13336</name>
</gene>
<evidence type="ECO:0000256" key="6">
    <source>
        <dbReference type="ARBA" id="ARBA00022825"/>
    </source>
</evidence>
<dbReference type="GO" id="GO:0004252">
    <property type="term" value="F:serine-type endopeptidase activity"/>
    <property type="evidence" value="ECO:0007669"/>
    <property type="project" value="InterPro"/>
</dbReference>
<dbReference type="InterPro" id="IPR050127">
    <property type="entry name" value="Serine_Proteases_S1"/>
</dbReference>
<dbReference type="InterPro" id="IPR018114">
    <property type="entry name" value="TRYPSIN_HIS"/>
</dbReference>
<keyword evidence="4 11" id="KW-0732">Signal</keyword>
<dbReference type="eggNOG" id="KOG3627">
    <property type="taxonomic scope" value="Eukaryota"/>
</dbReference>
<dbReference type="FunFam" id="2.40.10.10:FF:000028">
    <property type="entry name" value="Serine protease easter"/>
    <property type="match status" value="1"/>
</dbReference>
<evidence type="ECO:0000256" key="4">
    <source>
        <dbReference type="ARBA" id="ARBA00022729"/>
    </source>
</evidence>
<keyword evidence="6 10" id="KW-0720">Serine protease</keyword>
<evidence type="ECO:0000256" key="10">
    <source>
        <dbReference type="RuleBase" id="RU363034"/>
    </source>
</evidence>
<dbReference type="STRING" id="136037.A0A067QUF2"/>
<keyword evidence="8" id="KW-0325">Glycoprotein</keyword>
<evidence type="ECO:0000256" key="8">
    <source>
        <dbReference type="ARBA" id="ARBA00023180"/>
    </source>
</evidence>
<name>A0A067QUF2_ZOONE</name>
<dbReference type="InParanoid" id="A0A067QUF2"/>
<comment type="similarity">
    <text evidence="9">Belongs to the peptidase S1 family. CLIP subfamily.</text>
</comment>
<dbReference type="OMA" id="ARISICN"/>
<dbReference type="SUPFAM" id="SSF50494">
    <property type="entry name" value="Trypsin-like serine proteases"/>
    <property type="match status" value="1"/>
</dbReference>
<dbReference type="EMBL" id="KK852999">
    <property type="protein sequence ID" value="KDR12676.1"/>
    <property type="molecule type" value="Genomic_DNA"/>
</dbReference>
<dbReference type="GO" id="GO:0005615">
    <property type="term" value="C:extracellular space"/>
    <property type="evidence" value="ECO:0007669"/>
    <property type="project" value="TreeGrafter"/>
</dbReference>
<evidence type="ECO:0000256" key="2">
    <source>
        <dbReference type="ARBA" id="ARBA00022525"/>
    </source>
</evidence>
<sequence>METSAGLILLGIALLKVASSGVQPSEDIMLTESLCTSSDGSAGVCRALSDCPAVQDNIRYRRLPFPVFCQSKNTDQIVCCSNTRGVESMKRVCEGPDLNKSVPQEDTSRARRYSEYYAIYGGSYVIEREFPHMAAVGFLKRGQTLWLCGGSLIHKRFVLTAAHCVEDNSRYRYGKARFVRLGDTDLKSSVDDADVQMFNVARRIAHPDYRKPEKYHDIALLQLDKDVRFNNFVKPACLHTQNAVPDDMPIATGWGLTEPGRRATGKKLLKVDLEFQPMDKCSDALTKNVNPLQLKEQLGAGLLEDSMLCVGVLEGGKDSCQGDSGGPLQVMAHSPMCDFDIVGVISFGVYCAVEDIPAIYTRVSKYVPWIESIVCSYTDRS</sequence>
<evidence type="ECO:0000256" key="1">
    <source>
        <dbReference type="ARBA" id="ARBA00004613"/>
    </source>
</evidence>
<feature type="signal peptide" evidence="11">
    <location>
        <begin position="1"/>
        <end position="21"/>
    </location>
</feature>
<dbReference type="Proteomes" id="UP000027135">
    <property type="component" value="Unassembled WGS sequence"/>
</dbReference>
<organism evidence="13 14">
    <name type="scientific">Zootermopsis nevadensis</name>
    <name type="common">Dampwood termite</name>
    <dbReference type="NCBI Taxonomy" id="136037"/>
    <lineage>
        <taxon>Eukaryota</taxon>
        <taxon>Metazoa</taxon>
        <taxon>Ecdysozoa</taxon>
        <taxon>Arthropoda</taxon>
        <taxon>Hexapoda</taxon>
        <taxon>Insecta</taxon>
        <taxon>Pterygota</taxon>
        <taxon>Neoptera</taxon>
        <taxon>Polyneoptera</taxon>
        <taxon>Dictyoptera</taxon>
        <taxon>Blattodea</taxon>
        <taxon>Blattoidea</taxon>
        <taxon>Termitoidae</taxon>
        <taxon>Termopsidae</taxon>
        <taxon>Zootermopsis</taxon>
    </lineage>
</organism>
<dbReference type="SMART" id="SM00680">
    <property type="entry name" value="CLIP"/>
    <property type="match status" value="1"/>
</dbReference>
<evidence type="ECO:0000256" key="11">
    <source>
        <dbReference type="SAM" id="SignalP"/>
    </source>
</evidence>
<protein>
    <submittedName>
        <fullName evidence="13">Serine protease snake</fullName>
    </submittedName>
</protein>
<feature type="domain" description="Peptidase S1" evidence="12">
    <location>
        <begin position="119"/>
        <end position="375"/>
    </location>
</feature>
<reference evidence="13 14" key="1">
    <citation type="journal article" date="2014" name="Nat. Commun.">
        <title>Molecular traces of alternative social organization in a termite genome.</title>
        <authorList>
            <person name="Terrapon N."/>
            <person name="Li C."/>
            <person name="Robertson H.M."/>
            <person name="Ji L."/>
            <person name="Meng X."/>
            <person name="Booth W."/>
            <person name="Chen Z."/>
            <person name="Childers C.P."/>
            <person name="Glastad K.M."/>
            <person name="Gokhale K."/>
            <person name="Gowin J."/>
            <person name="Gronenberg W."/>
            <person name="Hermansen R.A."/>
            <person name="Hu H."/>
            <person name="Hunt B.G."/>
            <person name="Huylmans A.K."/>
            <person name="Khalil S.M."/>
            <person name="Mitchell R.D."/>
            <person name="Munoz-Torres M.C."/>
            <person name="Mustard J.A."/>
            <person name="Pan H."/>
            <person name="Reese J.T."/>
            <person name="Scharf M.E."/>
            <person name="Sun F."/>
            <person name="Vogel H."/>
            <person name="Xiao J."/>
            <person name="Yang W."/>
            <person name="Yang Z."/>
            <person name="Yang Z."/>
            <person name="Zhou J."/>
            <person name="Zhu J."/>
            <person name="Brent C.S."/>
            <person name="Elsik C.G."/>
            <person name="Goodisman M.A."/>
            <person name="Liberles D.A."/>
            <person name="Roe R.M."/>
            <person name="Vargo E.L."/>
            <person name="Vilcinskas A."/>
            <person name="Wang J."/>
            <person name="Bornberg-Bauer E."/>
            <person name="Korb J."/>
            <person name="Zhang G."/>
            <person name="Liebig J."/>
        </authorList>
    </citation>
    <scope>NUCLEOTIDE SEQUENCE [LARGE SCALE GENOMIC DNA]</scope>
    <source>
        <tissue evidence="13">Whole organism</tissue>
    </source>
</reference>
<evidence type="ECO:0000313" key="14">
    <source>
        <dbReference type="Proteomes" id="UP000027135"/>
    </source>
</evidence>
<dbReference type="InterPro" id="IPR001254">
    <property type="entry name" value="Trypsin_dom"/>
</dbReference>
<evidence type="ECO:0000256" key="3">
    <source>
        <dbReference type="ARBA" id="ARBA00022670"/>
    </source>
</evidence>
<dbReference type="PROSITE" id="PS00135">
    <property type="entry name" value="TRYPSIN_SER"/>
    <property type="match status" value="1"/>
</dbReference>
<comment type="subcellular location">
    <subcellularLocation>
        <location evidence="1">Secreted</location>
    </subcellularLocation>
</comment>
<dbReference type="SMART" id="SM00020">
    <property type="entry name" value="Tryp_SPc"/>
    <property type="match status" value="1"/>
</dbReference>
<dbReference type="PRINTS" id="PR00722">
    <property type="entry name" value="CHYMOTRYPSIN"/>
</dbReference>
<dbReference type="PANTHER" id="PTHR24264:SF65">
    <property type="entry name" value="SRCR DOMAIN-CONTAINING PROTEIN"/>
    <property type="match status" value="1"/>
</dbReference>
<keyword evidence="7" id="KW-1015">Disulfide bond</keyword>
<dbReference type="AlphaFoldDB" id="A0A067QUF2"/>
<keyword evidence="14" id="KW-1185">Reference proteome</keyword>
<evidence type="ECO:0000313" key="13">
    <source>
        <dbReference type="EMBL" id="KDR12676.1"/>
    </source>
</evidence>
<keyword evidence="2" id="KW-0964">Secreted</keyword>
<dbReference type="CDD" id="cd00190">
    <property type="entry name" value="Tryp_SPc"/>
    <property type="match status" value="1"/>
</dbReference>
<dbReference type="InterPro" id="IPR033116">
    <property type="entry name" value="TRYPSIN_SER"/>
</dbReference>
<dbReference type="GO" id="GO:0006508">
    <property type="term" value="P:proteolysis"/>
    <property type="evidence" value="ECO:0007669"/>
    <property type="project" value="UniProtKB-KW"/>
</dbReference>
<dbReference type="Gene3D" id="2.40.10.10">
    <property type="entry name" value="Trypsin-like serine proteases"/>
    <property type="match status" value="2"/>
</dbReference>
<dbReference type="InterPro" id="IPR043504">
    <property type="entry name" value="Peptidase_S1_PA_chymotrypsin"/>
</dbReference>
<dbReference type="InterPro" id="IPR009003">
    <property type="entry name" value="Peptidase_S1_PA"/>
</dbReference>
<evidence type="ECO:0000256" key="7">
    <source>
        <dbReference type="ARBA" id="ARBA00023157"/>
    </source>
</evidence>
<feature type="chain" id="PRO_5001644343" evidence="11">
    <location>
        <begin position="22"/>
        <end position="381"/>
    </location>
</feature>
<dbReference type="PROSITE" id="PS50240">
    <property type="entry name" value="TRYPSIN_DOM"/>
    <property type="match status" value="1"/>
</dbReference>
<evidence type="ECO:0000259" key="12">
    <source>
        <dbReference type="PROSITE" id="PS50240"/>
    </source>
</evidence>
<proteinExistence type="inferred from homology"/>
<keyword evidence="3 10" id="KW-0645">Protease</keyword>
<dbReference type="Pfam" id="PF00089">
    <property type="entry name" value="Trypsin"/>
    <property type="match status" value="1"/>
</dbReference>
<evidence type="ECO:0000256" key="5">
    <source>
        <dbReference type="ARBA" id="ARBA00022801"/>
    </source>
</evidence>
<keyword evidence="5 10" id="KW-0378">Hydrolase</keyword>
<dbReference type="PANTHER" id="PTHR24264">
    <property type="entry name" value="TRYPSIN-RELATED"/>
    <property type="match status" value="1"/>
</dbReference>